<dbReference type="InterPro" id="IPR013830">
    <property type="entry name" value="SGNH_hydro"/>
</dbReference>
<proteinExistence type="predicted"/>
<dbReference type="Gene3D" id="3.40.50.1110">
    <property type="entry name" value="SGNH hydrolase"/>
    <property type="match status" value="1"/>
</dbReference>
<dbReference type="RefSeq" id="WP_022038429.1">
    <property type="nucleotide sequence ID" value="NZ_JAPRAW010000003.1"/>
</dbReference>
<dbReference type="Pfam" id="PF13472">
    <property type="entry name" value="Lipase_GDSL_2"/>
    <property type="match status" value="1"/>
</dbReference>
<evidence type="ECO:0000259" key="1">
    <source>
        <dbReference type="Pfam" id="PF13472"/>
    </source>
</evidence>
<gene>
    <name evidence="2" type="ORF">CDL23_02000</name>
</gene>
<feature type="domain" description="SGNH hydrolase-type esterase" evidence="1">
    <location>
        <begin position="187"/>
        <end position="383"/>
    </location>
</feature>
<organism evidence="2 3">
    <name type="scientific">Mediterraneibacter gnavus</name>
    <name type="common">Ruminococcus gnavus</name>
    <dbReference type="NCBI Taxonomy" id="33038"/>
    <lineage>
        <taxon>Bacteria</taxon>
        <taxon>Bacillati</taxon>
        <taxon>Bacillota</taxon>
        <taxon>Clostridia</taxon>
        <taxon>Lachnospirales</taxon>
        <taxon>Lachnospiraceae</taxon>
        <taxon>Mediterraneibacter</taxon>
    </lineage>
</organism>
<dbReference type="InterPro" id="IPR053140">
    <property type="entry name" value="GDSL_Rv0518-like"/>
</dbReference>
<dbReference type="PANTHER" id="PTHR43784">
    <property type="entry name" value="GDSL-LIKE LIPASE/ACYLHYDROLASE, PUTATIVE (AFU_ORTHOLOGUE AFUA_2G00820)-RELATED"/>
    <property type="match status" value="1"/>
</dbReference>
<dbReference type="SUPFAM" id="SSF52266">
    <property type="entry name" value="SGNH hydrolase"/>
    <property type="match status" value="1"/>
</dbReference>
<dbReference type="Proteomes" id="UP000235093">
    <property type="component" value="Unassembled WGS sequence"/>
</dbReference>
<dbReference type="InterPro" id="IPR036514">
    <property type="entry name" value="SGNH_hydro_sf"/>
</dbReference>
<reference evidence="2 3" key="1">
    <citation type="journal article" date="2017" name="Genome Med.">
        <title>A novel Ruminococcus gnavus clade enriched in inflammatory bowel disease patients.</title>
        <authorList>
            <person name="Hall A.B."/>
            <person name="Yassour M."/>
            <person name="Sauk J."/>
            <person name="Garner A."/>
            <person name="Jiang X."/>
            <person name="Arthur T."/>
            <person name="Lagoudas G.K."/>
            <person name="Vatanen T."/>
            <person name="Fornelos N."/>
            <person name="Wilson R."/>
            <person name="Bertha M."/>
            <person name="Cohen M."/>
            <person name="Garber J."/>
            <person name="Khalili H."/>
            <person name="Gevers D."/>
            <person name="Ananthakrishnan A.N."/>
            <person name="Kugathasan S."/>
            <person name="Lander E.S."/>
            <person name="Blainey P."/>
            <person name="Vlamakis H."/>
            <person name="Xavier R.J."/>
            <person name="Huttenhower C."/>
        </authorList>
    </citation>
    <scope>NUCLEOTIDE SEQUENCE [LARGE SCALE GENOMIC DNA]</scope>
    <source>
        <strain evidence="2 3">RJX1125</strain>
    </source>
</reference>
<dbReference type="AlphaFoldDB" id="A0A2N5PQF0"/>
<name>A0A2N5PQF0_MEDGN</name>
<protein>
    <recommendedName>
        <fullName evidence="1">SGNH hydrolase-type esterase domain-containing protein</fullName>
    </recommendedName>
</protein>
<accession>A0A2N5PQF0</accession>
<evidence type="ECO:0000313" key="2">
    <source>
        <dbReference type="EMBL" id="PLT77381.1"/>
    </source>
</evidence>
<comment type="caution">
    <text evidence="2">The sequence shown here is derived from an EMBL/GenBank/DDBJ whole genome shotgun (WGS) entry which is preliminary data.</text>
</comment>
<dbReference type="PANTHER" id="PTHR43784:SF2">
    <property type="entry name" value="GDSL-LIKE LIPASE_ACYLHYDROLASE, PUTATIVE (AFU_ORTHOLOGUE AFUA_2G00820)-RELATED"/>
    <property type="match status" value="1"/>
</dbReference>
<dbReference type="EMBL" id="NIHT01000002">
    <property type="protein sequence ID" value="PLT77381.1"/>
    <property type="molecule type" value="Genomic_DNA"/>
</dbReference>
<evidence type="ECO:0000313" key="3">
    <source>
        <dbReference type="Proteomes" id="UP000235093"/>
    </source>
</evidence>
<sequence>MKWVSTFKFIPINYSIRLAEIQDRTQRVIFDNNVRGDRMRILLSNKFSSETLRLKRMTIGVAIGNAVKTPVEIQLRGSSEIILKPGEVVYSDEISFHTEPGDRLAVSSYIAANQGIESVCGFWARGGATVELNSQGDATDGREYEAVSSQEIYPLIKEDPSSLKAMFFYGFSAVQIYVDDFVKTVVAFGDSITHMGFVSNELYKRLYQKYPGYIVFQNCGIGGNRLLQDATYIEDAPGHAKMFGVAGRKRFEEDVFGTDSVDSVLTLIGINDIMHPVQFECEGKVPVKAEELEEGYRYLAEVTKKHHARIFGATITPCGNNQYPDQWLELFEKTREPVNEWLRNTDIFEKVFDYDAAVRDSDKRGYMKEEYHIGDGLHPNKKGGKAIVDVIDLSLLVGELSKK</sequence>